<feature type="transmembrane region" description="Helical" evidence="3">
    <location>
        <begin position="42"/>
        <end position="61"/>
    </location>
</feature>
<dbReference type="SUPFAM" id="SSF53474">
    <property type="entry name" value="alpha/beta-Hydrolases"/>
    <property type="match status" value="1"/>
</dbReference>
<dbReference type="PANTHER" id="PTHR11440">
    <property type="entry name" value="LECITHIN-CHOLESTEROL ACYLTRANSFERASE-RELATED"/>
    <property type="match status" value="1"/>
</dbReference>
<evidence type="ECO:0000313" key="4">
    <source>
        <dbReference type="EMBL" id="MDE46441.1"/>
    </source>
</evidence>
<proteinExistence type="predicted"/>
<dbReference type="AlphaFoldDB" id="A0A6G1S892"/>
<evidence type="ECO:0000256" key="2">
    <source>
        <dbReference type="SAM" id="MobiDB-lite"/>
    </source>
</evidence>
<protein>
    <submittedName>
        <fullName evidence="4">Group XV phospholipase A2</fullName>
    </submittedName>
</protein>
<dbReference type="GO" id="GO:0008374">
    <property type="term" value="F:O-acyltransferase activity"/>
    <property type="evidence" value="ECO:0007669"/>
    <property type="project" value="InterPro"/>
</dbReference>
<keyword evidence="3" id="KW-0812">Transmembrane</keyword>
<keyword evidence="1" id="KW-0175">Coiled coil</keyword>
<dbReference type="InterPro" id="IPR029058">
    <property type="entry name" value="AB_hydrolase_fold"/>
</dbReference>
<dbReference type="Gene3D" id="3.40.50.1820">
    <property type="entry name" value="alpha/beta hydrolase"/>
    <property type="match status" value="2"/>
</dbReference>
<sequence>MTTKPSRSPVCHDDEENGFRTTHGLKNAVVVRRCALKFNYHYALLFLVALTNLVLVVLPTHCDQSAPKSPSSSSTATSTIEDSDYVNLNEILKHQQALTEECRRLERNRLLELKQALEAKQDKLGGQDVHQEPVGLRLPAVCLLLIGPPSVASSLLDSDKDATSQQNIRLDLVNWLYDYDDLVDELQQAEKLATNKTKRQTAGNKDRAFSFDLVDGQVTSSIAGDQPWFSPSSSSNEIDNDSPDEKQFRAQLEKMIADDRFQEAIRQDQARISALLSPVILVPGLAGSRLQARISKTNRVNIICKKQHDWQELWLSVRSFLPIAIDCWIDNVRLEFDMVSGFTKEPAGVESRVPDFGSVESVRHLDLKSPKLTKYFDAIIERYIKIGYQADKNLFAAPYDFRLAPQQLQTALFEPLRQLIERAATGHLPQVGGPASWWPMSSGNELGRAGDTTTSGDSSLAAKRVTLVCHSMGCTHLLVFLRQQSAAWRQAHIRKVVALSSPWGGAVKALKALVVGEQFNLPIVSELKMRELTRTFPSVAYLLPQAEVYSRPTSQQADFGGPVLVQTPQRHYRVDQLEELLHELGLEQQWQWYQKSASLIRPMEPLDDVPMDCLHGLNVPTVETVLFRNQTDFPDGDYELLNGNGDGTVNHQSLLVCADWASKLPHLIRHRIIPNITHTGVLSHAQVLEYITEDAATN</sequence>
<organism evidence="4">
    <name type="scientific">Aceria tosichella</name>
    <name type="common">wheat curl mite</name>
    <dbReference type="NCBI Taxonomy" id="561515"/>
    <lineage>
        <taxon>Eukaryota</taxon>
        <taxon>Metazoa</taxon>
        <taxon>Ecdysozoa</taxon>
        <taxon>Arthropoda</taxon>
        <taxon>Chelicerata</taxon>
        <taxon>Arachnida</taxon>
        <taxon>Acari</taxon>
        <taxon>Acariformes</taxon>
        <taxon>Trombidiformes</taxon>
        <taxon>Prostigmata</taxon>
        <taxon>Eupodina</taxon>
        <taxon>Eriophyoidea</taxon>
        <taxon>Eriophyidae</taxon>
        <taxon>Eriophyinae</taxon>
        <taxon>Aceriini</taxon>
        <taxon>Aceria</taxon>
    </lineage>
</organism>
<accession>A0A6G1S892</accession>
<feature type="coiled-coil region" evidence="1">
    <location>
        <begin position="88"/>
        <end position="123"/>
    </location>
</feature>
<dbReference type="InterPro" id="IPR003386">
    <property type="entry name" value="LACT/PDAT_acylTrfase"/>
</dbReference>
<feature type="region of interest" description="Disordered" evidence="2">
    <location>
        <begin position="222"/>
        <end position="244"/>
    </location>
</feature>
<dbReference type="EMBL" id="GGYP01001670">
    <property type="protein sequence ID" value="MDE46441.1"/>
    <property type="molecule type" value="Transcribed_RNA"/>
</dbReference>
<reference evidence="4" key="1">
    <citation type="submission" date="2018-10" db="EMBL/GenBank/DDBJ databases">
        <title>Transcriptome assembly of Aceria tosichella (Wheat curl mite) Type 2.</title>
        <authorList>
            <person name="Scully E.D."/>
            <person name="Geib S.M."/>
            <person name="Palmer N.A."/>
            <person name="Gupta A.K."/>
            <person name="Sarath G."/>
            <person name="Tatineni S."/>
        </authorList>
    </citation>
    <scope>NUCLEOTIDE SEQUENCE</scope>
    <source>
        <strain evidence="4">LincolnNE</strain>
    </source>
</reference>
<name>A0A6G1S892_9ACAR</name>
<keyword evidence="3" id="KW-1133">Transmembrane helix</keyword>
<evidence type="ECO:0000256" key="1">
    <source>
        <dbReference type="SAM" id="Coils"/>
    </source>
</evidence>
<dbReference type="GO" id="GO:0006629">
    <property type="term" value="P:lipid metabolic process"/>
    <property type="evidence" value="ECO:0007669"/>
    <property type="project" value="InterPro"/>
</dbReference>
<gene>
    <name evidence="4" type="primary">PLA2G15_2</name>
    <name evidence="4" type="ORF">g.19321</name>
</gene>
<keyword evidence="3" id="KW-0472">Membrane</keyword>
<evidence type="ECO:0000256" key="3">
    <source>
        <dbReference type="SAM" id="Phobius"/>
    </source>
</evidence>
<dbReference type="Pfam" id="PF02450">
    <property type="entry name" value="LCAT"/>
    <property type="match status" value="2"/>
</dbReference>
<feature type="compositionally biased region" description="Polar residues" evidence="2">
    <location>
        <begin position="222"/>
        <end position="237"/>
    </location>
</feature>